<reference evidence="8 9" key="1">
    <citation type="submission" date="2016-10" db="EMBL/GenBank/DDBJ databases">
        <authorList>
            <person name="de Groot N.N."/>
        </authorList>
    </citation>
    <scope>NUCLEOTIDE SEQUENCE [LARGE SCALE GENOMIC DNA]</scope>
    <source>
        <strain evidence="8 9">47C3B</strain>
    </source>
</reference>
<gene>
    <name evidence="8" type="ORF">SAMN05216464_102356</name>
</gene>
<evidence type="ECO:0000256" key="4">
    <source>
        <dbReference type="ARBA" id="ARBA00023136"/>
    </source>
</evidence>
<evidence type="ECO:0000313" key="9">
    <source>
        <dbReference type="Proteomes" id="UP000199072"/>
    </source>
</evidence>
<dbReference type="Pfam" id="PF14322">
    <property type="entry name" value="SusD-like_3"/>
    <property type="match status" value="1"/>
</dbReference>
<dbReference type="CDD" id="cd08977">
    <property type="entry name" value="SusD"/>
    <property type="match status" value="1"/>
</dbReference>
<proteinExistence type="inferred from homology"/>
<evidence type="ECO:0000256" key="5">
    <source>
        <dbReference type="ARBA" id="ARBA00023237"/>
    </source>
</evidence>
<sequence>MRNTYKKLSIFCGILVFISLSSCKKLLEQVPKNSTYLQVFWKNANDARYAIAGNYSLLRAAANSYNDRYYMYGEAVAKNYFTIQYNGDGLEGIQGGDYTFQYNLQNLGNYTNYYKAIAMSNTVIKNVSKMTDDQLSTEDNPTAFRNNILGQALFLRALSYFMMVRVWGDVPIVTEAYDDVINAPQLPRSPKADVMKLIEDDCHKAAGLLTWSYANVGDAKVTANTGAVYALLAHLYLWRATMLDVSSPTVPVANLTDVASADTTINALMSRGGYALVDTSKYKSIFVGRTSESIFEFNMSENTLEGSNGSIGINFLNQSYINQGTTNPRDFVVPAYLNEHYGDGSTDIRFKNNFALVGTTQPMCIKYNNIIYRNLAQQLDPYLSNNMIIFRFSDFVLLKAEIALYRGDKATAITIINNWRMRNDKNPSLIDDSWTLADVFYEYGIERGKEFYLEGEIFYDLLRTREYQNHVDWLQDTRFQAEGYYWPLDPALFQQNPSLKQTKYWLGKV</sequence>
<name>A0A1G6X284_9SPHI</name>
<dbReference type="EMBL" id="FNAI01000002">
    <property type="protein sequence ID" value="SDD71406.1"/>
    <property type="molecule type" value="Genomic_DNA"/>
</dbReference>
<dbReference type="Pfam" id="PF07980">
    <property type="entry name" value="SusD_RagB"/>
    <property type="match status" value="1"/>
</dbReference>
<organism evidence="8 9">
    <name type="scientific">Mucilaginibacter pineti</name>
    <dbReference type="NCBI Taxonomy" id="1391627"/>
    <lineage>
        <taxon>Bacteria</taxon>
        <taxon>Pseudomonadati</taxon>
        <taxon>Bacteroidota</taxon>
        <taxon>Sphingobacteriia</taxon>
        <taxon>Sphingobacteriales</taxon>
        <taxon>Sphingobacteriaceae</taxon>
        <taxon>Mucilaginibacter</taxon>
    </lineage>
</organism>
<keyword evidence="3" id="KW-0732">Signal</keyword>
<keyword evidence="9" id="KW-1185">Reference proteome</keyword>
<dbReference type="AlphaFoldDB" id="A0A1G6X284"/>
<comment type="similarity">
    <text evidence="2">Belongs to the SusD family.</text>
</comment>
<comment type="subcellular location">
    <subcellularLocation>
        <location evidence="1">Cell outer membrane</location>
    </subcellularLocation>
</comment>
<dbReference type="GO" id="GO:0009279">
    <property type="term" value="C:cell outer membrane"/>
    <property type="evidence" value="ECO:0007669"/>
    <property type="project" value="UniProtKB-SubCell"/>
</dbReference>
<dbReference type="RefSeq" id="WP_091146213.1">
    <property type="nucleotide sequence ID" value="NZ_FNAI01000002.1"/>
</dbReference>
<keyword evidence="4" id="KW-0472">Membrane</keyword>
<keyword evidence="5" id="KW-0998">Cell outer membrane</keyword>
<dbReference type="PROSITE" id="PS51257">
    <property type="entry name" value="PROKAR_LIPOPROTEIN"/>
    <property type="match status" value="1"/>
</dbReference>
<evidence type="ECO:0000256" key="3">
    <source>
        <dbReference type="ARBA" id="ARBA00022729"/>
    </source>
</evidence>
<dbReference type="SUPFAM" id="SSF48452">
    <property type="entry name" value="TPR-like"/>
    <property type="match status" value="1"/>
</dbReference>
<feature type="domain" description="SusD-like N-terminal" evidence="7">
    <location>
        <begin position="97"/>
        <end position="237"/>
    </location>
</feature>
<protein>
    <submittedName>
        <fullName evidence="8">SusD family protein</fullName>
    </submittedName>
</protein>
<evidence type="ECO:0000256" key="1">
    <source>
        <dbReference type="ARBA" id="ARBA00004442"/>
    </source>
</evidence>
<dbReference type="InterPro" id="IPR011990">
    <property type="entry name" value="TPR-like_helical_dom_sf"/>
</dbReference>
<dbReference type="InterPro" id="IPR012944">
    <property type="entry name" value="SusD_RagB_dom"/>
</dbReference>
<dbReference type="OrthoDB" id="9773740at2"/>
<evidence type="ECO:0000259" key="7">
    <source>
        <dbReference type="Pfam" id="PF14322"/>
    </source>
</evidence>
<evidence type="ECO:0000313" key="8">
    <source>
        <dbReference type="EMBL" id="SDD71406.1"/>
    </source>
</evidence>
<evidence type="ECO:0000259" key="6">
    <source>
        <dbReference type="Pfam" id="PF07980"/>
    </source>
</evidence>
<evidence type="ECO:0000256" key="2">
    <source>
        <dbReference type="ARBA" id="ARBA00006275"/>
    </source>
</evidence>
<dbReference type="Proteomes" id="UP000199072">
    <property type="component" value="Unassembled WGS sequence"/>
</dbReference>
<accession>A0A1G6X284</accession>
<dbReference type="InterPro" id="IPR033985">
    <property type="entry name" value="SusD-like_N"/>
</dbReference>
<dbReference type="Gene3D" id="1.25.40.390">
    <property type="match status" value="1"/>
</dbReference>
<feature type="domain" description="RagB/SusD" evidence="6">
    <location>
        <begin position="360"/>
        <end position="505"/>
    </location>
</feature>
<dbReference type="STRING" id="1391627.SAMN05216464_102356"/>